<protein>
    <submittedName>
        <fullName evidence="2">2599_t:CDS:1</fullName>
    </submittedName>
</protein>
<name>A0A9N9B8J5_9GLOM</name>
<evidence type="ECO:0000256" key="1">
    <source>
        <dbReference type="SAM" id="MobiDB-lite"/>
    </source>
</evidence>
<feature type="region of interest" description="Disordered" evidence="1">
    <location>
        <begin position="1"/>
        <end position="40"/>
    </location>
</feature>
<feature type="compositionally biased region" description="Polar residues" evidence="1">
    <location>
        <begin position="1"/>
        <end position="35"/>
    </location>
</feature>
<reference evidence="2" key="1">
    <citation type="submission" date="2021-06" db="EMBL/GenBank/DDBJ databases">
        <authorList>
            <person name="Kallberg Y."/>
            <person name="Tangrot J."/>
            <person name="Rosling A."/>
        </authorList>
    </citation>
    <scope>NUCLEOTIDE SEQUENCE</scope>
    <source>
        <strain evidence="2">IA702</strain>
    </source>
</reference>
<accession>A0A9N9B8J5</accession>
<gene>
    <name evidence="2" type="ORF">POCULU_LOCUS5418</name>
</gene>
<evidence type="ECO:0000313" key="3">
    <source>
        <dbReference type="Proteomes" id="UP000789572"/>
    </source>
</evidence>
<dbReference type="Proteomes" id="UP000789572">
    <property type="component" value="Unassembled WGS sequence"/>
</dbReference>
<keyword evidence="3" id="KW-1185">Reference proteome</keyword>
<dbReference type="EMBL" id="CAJVPJ010000828">
    <property type="protein sequence ID" value="CAG8559100.1"/>
    <property type="molecule type" value="Genomic_DNA"/>
</dbReference>
<proteinExistence type="predicted"/>
<dbReference type="OrthoDB" id="2437677at2759"/>
<organism evidence="2 3">
    <name type="scientific">Paraglomus occultum</name>
    <dbReference type="NCBI Taxonomy" id="144539"/>
    <lineage>
        <taxon>Eukaryota</taxon>
        <taxon>Fungi</taxon>
        <taxon>Fungi incertae sedis</taxon>
        <taxon>Mucoromycota</taxon>
        <taxon>Glomeromycotina</taxon>
        <taxon>Glomeromycetes</taxon>
        <taxon>Paraglomerales</taxon>
        <taxon>Paraglomeraceae</taxon>
        <taxon>Paraglomus</taxon>
    </lineage>
</organism>
<evidence type="ECO:0000313" key="2">
    <source>
        <dbReference type="EMBL" id="CAG8559100.1"/>
    </source>
</evidence>
<dbReference type="AlphaFoldDB" id="A0A9N9B8J5"/>
<sequence>MSKKSTSYPITTAGPSSRTRSATKAGQSTTGSTLSGRPVTTPALNIKSKLTDDLKKLDMSSPFKIWAKYSEGQPAEIIFDRGNVHALKKAIKKELTPDLDKTAVHHIILRKHGDETDLEPDAMVDSSFQNTAKNPLQVIVLEEEHEEQATLKRKYEEDLREIIEKSVENAFSHHKHDIVSVSKLSGAKIAKIMDDLGLLTIELSDEDFRSFELLQCRPFRWDLERDKDQQMPDVERWFKSVLNLPRNTHVKDVHTKVKHQRQLRGANITLTGGGDISVGPSLTPCVWIETKKSVEDFNEGQAFGELLLIDHRHALNSMVVLTDCNDHWIIFFFSKREQQQYLVKCTIGDPGMALAIIRRFVLEESKKITEWPADIDPTANLPALPVHLEKRTKFLERITEAVDDRLAEMIGDMSETELFNMQMRKKLTLLKDWCDLDQQPDVDRLIRQFSDDYENPLPQIYIPKL</sequence>
<comment type="caution">
    <text evidence="2">The sequence shown here is derived from an EMBL/GenBank/DDBJ whole genome shotgun (WGS) entry which is preliminary data.</text>
</comment>